<dbReference type="EMBL" id="GL876967">
    <property type="protein sequence ID" value="KLU83872.1"/>
    <property type="molecule type" value="Genomic_DNA"/>
</dbReference>
<dbReference type="EMBL" id="ADBL01000709">
    <property type="status" value="NOT_ANNOTATED_CDS"/>
    <property type="molecule type" value="Genomic_DNA"/>
</dbReference>
<reference evidence="6" key="2">
    <citation type="submission" date="2010-05" db="EMBL/GenBank/DDBJ databases">
        <title>The genome sequence of Magnaporthe poae strain ATCC 64411.</title>
        <authorList>
            <person name="Ma L.-J."/>
            <person name="Dead R."/>
            <person name="Young S."/>
            <person name="Zeng Q."/>
            <person name="Koehrsen M."/>
            <person name="Alvarado L."/>
            <person name="Berlin A."/>
            <person name="Chapman S.B."/>
            <person name="Chen Z."/>
            <person name="Freedman E."/>
            <person name="Gellesch M."/>
            <person name="Goldberg J."/>
            <person name="Griggs A."/>
            <person name="Gujja S."/>
            <person name="Heilman E.R."/>
            <person name="Heiman D."/>
            <person name="Hepburn T."/>
            <person name="Howarth C."/>
            <person name="Jen D."/>
            <person name="Larson L."/>
            <person name="Mehta T."/>
            <person name="Neiman D."/>
            <person name="Pearson M."/>
            <person name="Roberts A."/>
            <person name="Saif S."/>
            <person name="Shea T."/>
            <person name="Shenoy N."/>
            <person name="Sisk P."/>
            <person name="Stolte C."/>
            <person name="Sykes S."/>
            <person name="Walk T."/>
            <person name="White J."/>
            <person name="Yandava C."/>
            <person name="Haas B."/>
            <person name="Nusbaum C."/>
            <person name="Birren B."/>
        </authorList>
    </citation>
    <scope>NUCLEOTIDE SEQUENCE [LARGE SCALE GENOMIC DNA]</scope>
    <source>
        <strain evidence="6">ATCC 64411 / 73-15</strain>
    </source>
</reference>
<evidence type="ECO:0000313" key="4">
    <source>
        <dbReference type="EMBL" id="KLU83872.1"/>
    </source>
</evidence>
<dbReference type="Pfam" id="PF25053">
    <property type="entry name" value="DUF7791"/>
    <property type="match status" value="1"/>
</dbReference>
<proteinExistence type="predicted"/>
<feature type="domain" description="DUF7791" evidence="3">
    <location>
        <begin position="584"/>
        <end position="697"/>
    </location>
</feature>
<feature type="domain" description="Nephrocystin 3-like N-terminal" evidence="2">
    <location>
        <begin position="297"/>
        <end position="466"/>
    </location>
</feature>
<dbReference type="InterPro" id="IPR027417">
    <property type="entry name" value="P-loop_NTPase"/>
</dbReference>
<name>A0A0C4CSC9_MAGP6</name>
<reference evidence="4" key="3">
    <citation type="submission" date="2011-03" db="EMBL/GenBank/DDBJ databases">
        <title>Annotation of Magnaporthe poae ATCC 64411.</title>
        <authorList>
            <person name="Ma L.-J."/>
            <person name="Dead R."/>
            <person name="Young S.K."/>
            <person name="Zeng Q."/>
            <person name="Gargeya S."/>
            <person name="Fitzgerald M."/>
            <person name="Haas B."/>
            <person name="Abouelleil A."/>
            <person name="Alvarado L."/>
            <person name="Arachchi H.M."/>
            <person name="Berlin A."/>
            <person name="Brown A."/>
            <person name="Chapman S.B."/>
            <person name="Chen Z."/>
            <person name="Dunbar C."/>
            <person name="Freedman E."/>
            <person name="Gearin G."/>
            <person name="Gellesch M."/>
            <person name="Goldberg J."/>
            <person name="Griggs A."/>
            <person name="Gujja S."/>
            <person name="Heiman D."/>
            <person name="Howarth C."/>
            <person name="Larson L."/>
            <person name="Lui A."/>
            <person name="MacDonald P.J.P."/>
            <person name="Mehta T."/>
            <person name="Montmayeur A."/>
            <person name="Murphy C."/>
            <person name="Neiman D."/>
            <person name="Pearson M."/>
            <person name="Priest M."/>
            <person name="Roberts A."/>
            <person name="Saif S."/>
            <person name="Shea T."/>
            <person name="Shenoy N."/>
            <person name="Sisk P."/>
            <person name="Stolte C."/>
            <person name="Sykes S."/>
            <person name="Yandava C."/>
            <person name="Wortman J."/>
            <person name="Nusbaum C."/>
            <person name="Birren B."/>
        </authorList>
    </citation>
    <scope>NUCLEOTIDE SEQUENCE</scope>
    <source>
        <strain evidence="4">ATCC 64411</strain>
    </source>
</reference>
<evidence type="ECO:0000313" key="6">
    <source>
        <dbReference type="Proteomes" id="UP000011715"/>
    </source>
</evidence>
<dbReference type="Pfam" id="PF24883">
    <property type="entry name" value="NPHP3_N"/>
    <property type="match status" value="1"/>
</dbReference>
<dbReference type="Gene3D" id="3.40.50.300">
    <property type="entry name" value="P-loop containing nucleotide triphosphate hydrolases"/>
    <property type="match status" value="1"/>
</dbReference>
<dbReference type="InterPro" id="IPR056884">
    <property type="entry name" value="NPHP3-like_N"/>
</dbReference>
<dbReference type="PANTHER" id="PTHR10039:SF5">
    <property type="entry name" value="NACHT DOMAIN-CONTAINING PROTEIN"/>
    <property type="match status" value="1"/>
</dbReference>
<reference evidence="4" key="1">
    <citation type="submission" date="2010-05" db="EMBL/GenBank/DDBJ databases">
        <title>The Genome Sequence of Magnaporthe poae strain ATCC 64411.</title>
        <authorList>
            <consortium name="The Broad Institute Genome Sequencing Platform"/>
            <consortium name="Broad Institute Genome Sequencing Center for Infectious Disease"/>
            <person name="Ma L.-J."/>
            <person name="Dead R."/>
            <person name="Young S."/>
            <person name="Zeng Q."/>
            <person name="Koehrsen M."/>
            <person name="Alvarado L."/>
            <person name="Berlin A."/>
            <person name="Chapman S.B."/>
            <person name="Chen Z."/>
            <person name="Freedman E."/>
            <person name="Gellesch M."/>
            <person name="Goldberg J."/>
            <person name="Griggs A."/>
            <person name="Gujja S."/>
            <person name="Heilman E.R."/>
            <person name="Heiman D."/>
            <person name="Hepburn T."/>
            <person name="Howarth C."/>
            <person name="Jen D."/>
            <person name="Larson L."/>
            <person name="Mehta T."/>
            <person name="Neiman D."/>
            <person name="Pearson M."/>
            <person name="Roberts A."/>
            <person name="Saif S."/>
            <person name="Shea T."/>
            <person name="Shenoy N."/>
            <person name="Sisk P."/>
            <person name="Stolte C."/>
            <person name="Sykes S."/>
            <person name="Walk T."/>
            <person name="White J."/>
            <person name="Yandava C."/>
            <person name="Haas B."/>
            <person name="Nusbaum C."/>
            <person name="Birren B."/>
        </authorList>
    </citation>
    <scope>NUCLEOTIDE SEQUENCE</scope>
    <source>
        <strain evidence="4">ATCC 64411</strain>
    </source>
</reference>
<dbReference type="eggNOG" id="ENOG502SHWY">
    <property type="taxonomic scope" value="Eukaryota"/>
</dbReference>
<dbReference type="EnsemblFungi" id="MAPG_02922T0">
    <property type="protein sequence ID" value="MAPG_02922T0"/>
    <property type="gene ID" value="MAPG_02922"/>
</dbReference>
<reference evidence="5" key="4">
    <citation type="journal article" date="2015" name="G3 (Bethesda)">
        <title>Genome sequences of three phytopathogenic species of the Magnaporthaceae family of fungi.</title>
        <authorList>
            <person name="Okagaki L.H."/>
            <person name="Nunes C.C."/>
            <person name="Sailsbery J."/>
            <person name="Clay B."/>
            <person name="Brown D."/>
            <person name="John T."/>
            <person name="Oh Y."/>
            <person name="Young N."/>
            <person name="Fitzgerald M."/>
            <person name="Haas B.J."/>
            <person name="Zeng Q."/>
            <person name="Young S."/>
            <person name="Adiconis X."/>
            <person name="Fan L."/>
            <person name="Levin J.Z."/>
            <person name="Mitchell T.K."/>
            <person name="Okubara P.A."/>
            <person name="Farman M.L."/>
            <person name="Kohn L.M."/>
            <person name="Birren B."/>
            <person name="Ma L.-J."/>
            <person name="Dean R.A."/>
        </authorList>
    </citation>
    <scope>NUCLEOTIDE SEQUENCE</scope>
    <source>
        <strain evidence="5">ATCC 64411 / 73-15</strain>
    </source>
</reference>
<dbReference type="PANTHER" id="PTHR10039">
    <property type="entry name" value="AMELOGENIN"/>
    <property type="match status" value="1"/>
</dbReference>
<keyword evidence="1" id="KW-0677">Repeat</keyword>
<protein>
    <recommendedName>
        <fullName evidence="7">NACHT domain-containing protein</fullName>
    </recommendedName>
</protein>
<accession>A0A0C4CSC9</accession>
<dbReference type="EnsemblFungi" id="MAPG_02922T1">
    <property type="protein sequence ID" value="MAPG_02922T1"/>
    <property type="gene ID" value="MAPG_02922"/>
</dbReference>
<evidence type="ECO:0000256" key="1">
    <source>
        <dbReference type="ARBA" id="ARBA00022737"/>
    </source>
</evidence>
<organism evidence="5 6">
    <name type="scientific">Magnaporthiopsis poae (strain ATCC 64411 / 73-15)</name>
    <name type="common">Kentucky bluegrass fungus</name>
    <name type="synonym">Magnaporthe poae</name>
    <dbReference type="NCBI Taxonomy" id="644358"/>
    <lineage>
        <taxon>Eukaryota</taxon>
        <taxon>Fungi</taxon>
        <taxon>Dikarya</taxon>
        <taxon>Ascomycota</taxon>
        <taxon>Pezizomycotina</taxon>
        <taxon>Sordariomycetes</taxon>
        <taxon>Sordariomycetidae</taxon>
        <taxon>Magnaporthales</taxon>
        <taxon>Magnaporthaceae</taxon>
        <taxon>Magnaporthiopsis</taxon>
    </lineage>
</organism>
<evidence type="ECO:0000313" key="5">
    <source>
        <dbReference type="EnsemblFungi" id="MAPG_02922T0"/>
    </source>
</evidence>
<keyword evidence="6" id="KW-1185">Reference proteome</keyword>
<dbReference type="InterPro" id="IPR056693">
    <property type="entry name" value="DUF7791"/>
</dbReference>
<evidence type="ECO:0000259" key="2">
    <source>
        <dbReference type="Pfam" id="PF24883"/>
    </source>
</evidence>
<gene>
    <name evidence="4" type="ORF">MAPG_02922</name>
</gene>
<dbReference type="EMBL" id="GL876967">
    <property type="protein sequence ID" value="KLU83873.1"/>
    <property type="molecule type" value="Genomic_DNA"/>
</dbReference>
<evidence type="ECO:0008006" key="7">
    <source>
        <dbReference type="Google" id="ProtNLM"/>
    </source>
</evidence>
<dbReference type="Proteomes" id="UP000011715">
    <property type="component" value="Unassembled WGS sequence"/>
</dbReference>
<dbReference type="STRING" id="644358.A0A0C4CSC9"/>
<reference evidence="5" key="5">
    <citation type="submission" date="2015-06" db="UniProtKB">
        <authorList>
            <consortium name="EnsemblFungi"/>
        </authorList>
    </citation>
    <scope>IDENTIFICATION</scope>
    <source>
        <strain evidence="5">ATCC 64411</strain>
    </source>
</reference>
<dbReference type="VEuPathDB" id="FungiDB:MAPG_02922"/>
<dbReference type="OrthoDB" id="443402at2759"/>
<sequence>MDPLSILSIATAVITFVDFGAKVLAAAKDVSAGARNQETALKLDKALQDANELDERAGMIERVYEQFGSPRGRDVDGQLLKVGSEAVKTARDIKALIVELSALYGPAGDRWPKTSKNVLGSRGSPKRTVALVEDLQMTLHLLQERMMNAFIQCLWVNSQESREDFDQVKSMLQKIEKGQQELHEASVPPDKGRLLPPAAGIELAREQLVRQIWLDGPADFSLDISSDLRVPARLKGGGTDSDLVIRATILDNLRFRGMKDRERAIETPFRGTFEWVFMPRDSENICAPRGASWLDLCSWVREDSDRVYWITGKPAAGKSTLMRHIQQHPALKEALAEWAGGDEVLSGSFYAWNSGSDLQKSESSLLRTLLGQYLEKLPKIVSLVFPRRWSFYKVFGTDESASIPWSLSELREGCTSLLALLPESGCKITLFLDGLDEFEGEGVPGSILNLVEDFRNAGAKVCVSSRPETEFKDHFGEQLGLTLDEITPLDIRRYVNSNFQSAPAFKILESVDGGGLAELIQAIVGGANGVFLWVKLVVEILLIGLKKGDSVQELVTTVNLLSQKSRNLAGLYQGIWDRLDEDDRLSASRFFQIADASRAVENGRMPAGLIFVAEAADPTVAAKQPYQAQMQQLDRRLRSRTKGLLEISTAATKNDDRTVEYLHRTAREWVRDNRSQIYSGTPATFDAHLCLLKAKVACLGDRCPFQSAIDLWMHVFQTFRHAARIALYEDGHPISQECVKWLDCLRAKLNEWQGELADRPVTRWGKNPWVITQFWNLESSKSLQSSFLGLGAQFAVLPYVRAKATLYKDRGTRVPGIGPTLLESALWFPTDDGSRFGKGGVESRLKNRLAVIEFLLENGGDPRQKPNLLPHRYQLSATTLRDYVVALQVSDNTDSFWVEVGRLFDQKLADRQRGKPEGLARLWAKLKSFFRRGA</sequence>
<dbReference type="AlphaFoldDB" id="A0A0C4CSC9"/>
<evidence type="ECO:0000259" key="3">
    <source>
        <dbReference type="Pfam" id="PF25053"/>
    </source>
</evidence>
<dbReference type="SUPFAM" id="SSF52540">
    <property type="entry name" value="P-loop containing nucleoside triphosphate hydrolases"/>
    <property type="match status" value="1"/>
</dbReference>
<dbReference type="OMA" id="DAIWASI"/>